<dbReference type="InterPro" id="IPR010270">
    <property type="entry name" value="Phage_P2_GpM"/>
</dbReference>
<dbReference type="PROSITE" id="PS50005">
    <property type="entry name" value="TPR"/>
    <property type="match status" value="1"/>
</dbReference>
<proteinExistence type="predicted"/>
<dbReference type="Gene3D" id="1.25.40.10">
    <property type="entry name" value="Tetratricopeptide repeat domain"/>
    <property type="match status" value="1"/>
</dbReference>
<dbReference type="Pfam" id="PF05944">
    <property type="entry name" value="Phage_term_smal"/>
    <property type="match status" value="1"/>
</dbReference>
<dbReference type="RefSeq" id="WP_151503855.1">
    <property type="nucleotide sequence ID" value="NZ_VXLD01000001.1"/>
</dbReference>
<dbReference type="InterPro" id="IPR011990">
    <property type="entry name" value="TPR-like_helical_dom_sf"/>
</dbReference>
<dbReference type="GO" id="GO:0003677">
    <property type="term" value="F:DNA binding"/>
    <property type="evidence" value="ECO:0007669"/>
    <property type="project" value="InterPro"/>
</dbReference>
<comment type="caution">
    <text evidence="2">The sequence shown here is derived from an EMBL/GenBank/DDBJ whole genome shotgun (WGS) entry which is preliminary data.</text>
</comment>
<sequence length="227" mass="25123">MNHARNHFLRVLAEKSAKADAFGATRQDASVYQLQLAELKNDKSLLSHIKSDESRAEAKAKLIPKYLPYVEGILVANQKVEDEIVTTIMLWCLDAGMFDLGLKIAVFALAHGLDMPDSFSRDTPSIVAEEIANAALSKLKAGDVFDLNILLQAEQLTESYDLHDPIRAKLYCAIGKIFLSVENYVPAIEYMKKAIAKKDNVGCKQDLDRAEKLLAKQLEEQQAAASS</sequence>
<keyword evidence="1" id="KW-0802">TPR repeat</keyword>
<reference evidence="2 3" key="1">
    <citation type="submission" date="2019-09" db="EMBL/GenBank/DDBJ databases">
        <title>Draft genome sequence of Acinetobacter tandoii W4-4-4 isolated from environmental water sample.</title>
        <authorList>
            <person name="Wee S.K."/>
            <person name="Yan B."/>
            <person name="Mustaffa S.B."/>
            <person name="Yap E.P.H."/>
        </authorList>
    </citation>
    <scope>NUCLEOTIDE SEQUENCE [LARGE SCALE GENOMIC DNA]</scope>
    <source>
        <strain evidence="2 3">W4-4-4</strain>
    </source>
</reference>
<gene>
    <name evidence="2" type="ORF">F4W09_02120</name>
</gene>
<dbReference type="GO" id="GO:0004519">
    <property type="term" value="F:endonuclease activity"/>
    <property type="evidence" value="ECO:0007669"/>
    <property type="project" value="InterPro"/>
</dbReference>
<name>A0A5N4WR07_9GAMM</name>
<dbReference type="EMBL" id="VXLD01000001">
    <property type="protein sequence ID" value="KAB1859941.1"/>
    <property type="molecule type" value="Genomic_DNA"/>
</dbReference>
<dbReference type="AlphaFoldDB" id="A0A5N4WR07"/>
<evidence type="ECO:0000313" key="2">
    <source>
        <dbReference type="EMBL" id="KAB1859941.1"/>
    </source>
</evidence>
<evidence type="ECO:0000313" key="3">
    <source>
        <dbReference type="Proteomes" id="UP000325788"/>
    </source>
</evidence>
<dbReference type="Proteomes" id="UP000325788">
    <property type="component" value="Unassembled WGS sequence"/>
</dbReference>
<organism evidence="2 3">
    <name type="scientific">Acinetobacter tandoii</name>
    <dbReference type="NCBI Taxonomy" id="202954"/>
    <lineage>
        <taxon>Bacteria</taxon>
        <taxon>Pseudomonadati</taxon>
        <taxon>Pseudomonadota</taxon>
        <taxon>Gammaproteobacteria</taxon>
        <taxon>Moraxellales</taxon>
        <taxon>Moraxellaceae</taxon>
        <taxon>Acinetobacter</taxon>
    </lineage>
</organism>
<feature type="repeat" description="TPR" evidence="1">
    <location>
        <begin position="168"/>
        <end position="201"/>
    </location>
</feature>
<evidence type="ECO:0000256" key="1">
    <source>
        <dbReference type="PROSITE-ProRule" id="PRU00339"/>
    </source>
</evidence>
<accession>A0A5N4WR07</accession>
<protein>
    <submittedName>
        <fullName evidence="2">Terminase</fullName>
    </submittedName>
</protein>
<dbReference type="InterPro" id="IPR019734">
    <property type="entry name" value="TPR_rpt"/>
</dbReference>